<gene>
    <name evidence="2" type="ORF">ILEXP_LOCUS45269</name>
</gene>
<sequence>MAALYFCAIILYMLLVPLSIVNEDVQKDFANCCPLTPKHTTAAKDGRLKAHLQFSDATINKPSVNMQFRDKVVIKDFPWNFLMCRDSVKGHGEASQKSAGGKYVQKATNSMAKIMNSCLFWKDSVKGHGEASQKSAGGKYVQKATNSMAKIMNSCLFWKVWM</sequence>
<evidence type="ECO:0000313" key="3">
    <source>
        <dbReference type="Proteomes" id="UP001642360"/>
    </source>
</evidence>
<evidence type="ECO:0000256" key="1">
    <source>
        <dbReference type="SAM" id="SignalP"/>
    </source>
</evidence>
<organism evidence="2 3">
    <name type="scientific">Ilex paraguariensis</name>
    <name type="common">yerba mate</name>
    <dbReference type="NCBI Taxonomy" id="185542"/>
    <lineage>
        <taxon>Eukaryota</taxon>
        <taxon>Viridiplantae</taxon>
        <taxon>Streptophyta</taxon>
        <taxon>Embryophyta</taxon>
        <taxon>Tracheophyta</taxon>
        <taxon>Spermatophyta</taxon>
        <taxon>Magnoliopsida</taxon>
        <taxon>eudicotyledons</taxon>
        <taxon>Gunneridae</taxon>
        <taxon>Pentapetalae</taxon>
        <taxon>asterids</taxon>
        <taxon>campanulids</taxon>
        <taxon>Aquifoliales</taxon>
        <taxon>Aquifoliaceae</taxon>
        <taxon>Ilex</taxon>
    </lineage>
</organism>
<feature type="signal peptide" evidence="1">
    <location>
        <begin position="1"/>
        <end position="22"/>
    </location>
</feature>
<reference evidence="2 3" key="1">
    <citation type="submission" date="2024-02" db="EMBL/GenBank/DDBJ databases">
        <authorList>
            <person name="Vignale AGUSTIN F."/>
            <person name="Sosa J E."/>
            <person name="Modenutti C."/>
        </authorList>
    </citation>
    <scope>NUCLEOTIDE SEQUENCE [LARGE SCALE GENOMIC DNA]</scope>
</reference>
<dbReference type="Proteomes" id="UP001642360">
    <property type="component" value="Unassembled WGS sequence"/>
</dbReference>
<protein>
    <submittedName>
        <fullName evidence="2">Uncharacterized protein</fullName>
    </submittedName>
</protein>
<dbReference type="AlphaFoldDB" id="A0ABC8U6Z3"/>
<keyword evidence="1" id="KW-0732">Signal</keyword>
<evidence type="ECO:0000313" key="2">
    <source>
        <dbReference type="EMBL" id="CAK9175467.1"/>
    </source>
</evidence>
<accession>A0ABC8U6Z3</accession>
<dbReference type="EMBL" id="CAUOFW020006614">
    <property type="protein sequence ID" value="CAK9175467.1"/>
    <property type="molecule type" value="Genomic_DNA"/>
</dbReference>
<name>A0ABC8U6Z3_9AQUA</name>
<feature type="chain" id="PRO_5044785585" evidence="1">
    <location>
        <begin position="23"/>
        <end position="162"/>
    </location>
</feature>
<comment type="caution">
    <text evidence="2">The sequence shown here is derived from an EMBL/GenBank/DDBJ whole genome shotgun (WGS) entry which is preliminary data.</text>
</comment>
<keyword evidence="3" id="KW-1185">Reference proteome</keyword>
<proteinExistence type="predicted"/>